<evidence type="ECO:0000256" key="5">
    <source>
        <dbReference type="ARBA" id="ARBA00022692"/>
    </source>
</evidence>
<dbReference type="Pfam" id="PF13246">
    <property type="entry name" value="Cation_ATPase"/>
    <property type="match status" value="1"/>
</dbReference>
<dbReference type="GO" id="GO:0016020">
    <property type="term" value="C:membrane"/>
    <property type="evidence" value="ECO:0007669"/>
    <property type="project" value="UniProtKB-SubCell"/>
</dbReference>
<feature type="transmembrane region" description="Helical" evidence="16">
    <location>
        <begin position="752"/>
        <end position="775"/>
    </location>
</feature>
<dbReference type="Gene3D" id="3.40.50.1000">
    <property type="entry name" value="HAD superfamily/HAD-like"/>
    <property type="match status" value="1"/>
</dbReference>
<keyword evidence="7 16" id="KW-0106">Calcium</keyword>
<dbReference type="NCBIfam" id="TIGR01116">
    <property type="entry name" value="ATPase-IIA1_Ca"/>
    <property type="match status" value="1"/>
</dbReference>
<gene>
    <name evidence="18" type="ORF">O9G_004063</name>
</gene>
<protein>
    <recommendedName>
        <fullName evidence="16">Calcium-transporting ATPase</fullName>
        <ecNumber evidence="16">7.2.2.10</ecNumber>
    </recommendedName>
</protein>
<dbReference type="PANTHER" id="PTHR42861">
    <property type="entry name" value="CALCIUM-TRANSPORTING ATPASE"/>
    <property type="match status" value="1"/>
</dbReference>
<feature type="transmembrane region" description="Helical" evidence="16">
    <location>
        <begin position="957"/>
        <end position="977"/>
    </location>
</feature>
<dbReference type="FunFam" id="3.40.50.1000:FF:000028">
    <property type="entry name" value="Calcium-transporting P-type ATPase, putative"/>
    <property type="match status" value="1"/>
</dbReference>
<keyword evidence="11 16" id="KW-1133">Transmembrane helix</keyword>
<feature type="transmembrane region" description="Helical" evidence="16">
    <location>
        <begin position="84"/>
        <end position="107"/>
    </location>
</feature>
<comment type="caution">
    <text evidence="16">Lacks conserved residue(s) required for the propagation of feature annotation.</text>
</comment>
<dbReference type="InterPro" id="IPR005782">
    <property type="entry name" value="P-type_ATPase_IIA"/>
</dbReference>
<dbReference type="Pfam" id="PF00690">
    <property type="entry name" value="Cation_ATPase_N"/>
    <property type="match status" value="1"/>
</dbReference>
<dbReference type="FunFam" id="3.40.1110.10:FF:000003">
    <property type="entry name" value="Calcium-transporting ATPase"/>
    <property type="match status" value="1"/>
</dbReference>
<keyword evidence="10" id="KW-1278">Translocase</keyword>
<evidence type="ECO:0000256" key="1">
    <source>
        <dbReference type="ARBA" id="ARBA00004141"/>
    </source>
</evidence>
<evidence type="ECO:0000256" key="13">
    <source>
        <dbReference type="ARBA" id="ARBA00023136"/>
    </source>
</evidence>
<proteinExistence type="inferred from homology"/>
<dbReference type="EMBL" id="KE560974">
    <property type="protein sequence ID" value="EPZ34186.1"/>
    <property type="molecule type" value="Genomic_DNA"/>
</dbReference>
<dbReference type="InterPro" id="IPR001757">
    <property type="entry name" value="P_typ_ATPase"/>
</dbReference>
<dbReference type="SUPFAM" id="SSF81653">
    <property type="entry name" value="Calcium ATPase, transduction domain A"/>
    <property type="match status" value="1"/>
</dbReference>
<evidence type="ECO:0000256" key="12">
    <source>
        <dbReference type="ARBA" id="ARBA00023065"/>
    </source>
</evidence>
<keyword evidence="2 16" id="KW-0813">Transport</keyword>
<dbReference type="InterPro" id="IPR023299">
    <property type="entry name" value="ATPase_P-typ_cyto_dom_N"/>
</dbReference>
<dbReference type="SFLD" id="SFLDF00027">
    <property type="entry name" value="p-type_atpase"/>
    <property type="match status" value="1"/>
</dbReference>
<name>A0A075AV51_ROZAC</name>
<dbReference type="Pfam" id="PF00122">
    <property type="entry name" value="E1-E2_ATPase"/>
    <property type="match status" value="1"/>
</dbReference>
<keyword evidence="4 16" id="KW-0109">Calcium transport</keyword>
<dbReference type="CDD" id="cd02083">
    <property type="entry name" value="P-type_ATPase_SERCA"/>
    <property type="match status" value="1"/>
</dbReference>
<keyword evidence="8 16" id="KW-0067">ATP-binding</keyword>
<dbReference type="InterPro" id="IPR006068">
    <property type="entry name" value="ATPase_P-typ_cation-transptr_C"/>
</dbReference>
<dbReference type="PROSITE" id="PS00154">
    <property type="entry name" value="ATPASE_E1_E2"/>
    <property type="match status" value="1"/>
</dbReference>
<evidence type="ECO:0000259" key="17">
    <source>
        <dbReference type="SMART" id="SM00831"/>
    </source>
</evidence>
<dbReference type="InterPro" id="IPR059000">
    <property type="entry name" value="ATPase_P-type_domA"/>
</dbReference>
<feature type="transmembrane region" description="Helical" evidence="16">
    <location>
        <begin position="61"/>
        <end position="78"/>
    </location>
</feature>
<dbReference type="InterPro" id="IPR008250">
    <property type="entry name" value="ATPase_P-typ_transduc_dom_A_sf"/>
</dbReference>
<feature type="transmembrane region" description="Helical" evidence="16">
    <location>
        <begin position="921"/>
        <end position="945"/>
    </location>
</feature>
<evidence type="ECO:0000256" key="10">
    <source>
        <dbReference type="ARBA" id="ARBA00022967"/>
    </source>
</evidence>
<dbReference type="HOGENOM" id="CLU_002360_3_2_1"/>
<keyword evidence="6 16" id="KW-0547">Nucleotide-binding</keyword>
<dbReference type="InterPro" id="IPR036412">
    <property type="entry name" value="HAD-like_sf"/>
</dbReference>
<dbReference type="PRINTS" id="PR00119">
    <property type="entry name" value="CATATPASE"/>
</dbReference>
<dbReference type="FunFam" id="1.20.1110.10:FF:000037">
    <property type="entry name" value="Calcium-transporting ATPase, putative"/>
    <property type="match status" value="1"/>
</dbReference>
<accession>A0A075AV51</accession>
<evidence type="ECO:0000256" key="2">
    <source>
        <dbReference type="ARBA" id="ARBA00022448"/>
    </source>
</evidence>
<dbReference type="STRING" id="988480.A0A075AV51"/>
<dbReference type="Proteomes" id="UP000030755">
    <property type="component" value="Unassembled WGS sequence"/>
</dbReference>
<evidence type="ECO:0000256" key="15">
    <source>
        <dbReference type="ARBA" id="ARBA00048694"/>
    </source>
</evidence>
<keyword evidence="13 16" id="KW-0472">Membrane</keyword>
<dbReference type="InterPro" id="IPR023214">
    <property type="entry name" value="HAD_sf"/>
</dbReference>
<comment type="function">
    <text evidence="16">Catalyzes the hydrolysis of ATP coupled with the transport of calcium.</text>
</comment>
<dbReference type="Pfam" id="PF08282">
    <property type="entry name" value="Hydrolase_3"/>
    <property type="match status" value="1"/>
</dbReference>
<feature type="transmembrane region" description="Helical" evidence="16">
    <location>
        <begin position="258"/>
        <end position="277"/>
    </location>
</feature>
<dbReference type="InterPro" id="IPR018303">
    <property type="entry name" value="ATPase_P-typ_P_site"/>
</dbReference>
<dbReference type="SMART" id="SM00831">
    <property type="entry name" value="Cation_ATPase_N"/>
    <property type="match status" value="1"/>
</dbReference>
<comment type="similarity">
    <text evidence="14 16">Belongs to the cation transport ATPase (P-type) (TC 3.A.3) family.</text>
</comment>
<dbReference type="GO" id="GO:0016887">
    <property type="term" value="F:ATP hydrolysis activity"/>
    <property type="evidence" value="ECO:0007669"/>
    <property type="project" value="InterPro"/>
</dbReference>
<dbReference type="SUPFAM" id="SSF81660">
    <property type="entry name" value="Metal cation-transporting ATPase, ATP-binding domain N"/>
    <property type="match status" value="1"/>
</dbReference>
<keyword evidence="5 16" id="KW-0812">Transmembrane</keyword>
<dbReference type="SUPFAM" id="SSF81665">
    <property type="entry name" value="Calcium ATPase, transmembrane domain M"/>
    <property type="match status" value="1"/>
</dbReference>
<dbReference type="OrthoDB" id="3352408at2759"/>
<dbReference type="NCBIfam" id="TIGR01494">
    <property type="entry name" value="ATPase_P-type"/>
    <property type="match status" value="2"/>
</dbReference>
<keyword evidence="9" id="KW-0460">Magnesium</keyword>
<evidence type="ECO:0000256" key="9">
    <source>
        <dbReference type="ARBA" id="ARBA00022842"/>
    </source>
</evidence>
<keyword evidence="12 16" id="KW-0406">Ion transport</keyword>
<evidence type="ECO:0000256" key="14">
    <source>
        <dbReference type="ARBA" id="ARBA00038148"/>
    </source>
</evidence>
<dbReference type="Gene3D" id="1.20.1110.10">
    <property type="entry name" value="Calcium-transporting ATPase, transmembrane domain"/>
    <property type="match status" value="1"/>
</dbReference>
<evidence type="ECO:0000256" key="3">
    <source>
        <dbReference type="ARBA" id="ARBA00022553"/>
    </source>
</evidence>
<dbReference type="GO" id="GO:0005524">
    <property type="term" value="F:ATP binding"/>
    <property type="evidence" value="ECO:0007669"/>
    <property type="project" value="UniProtKB-KW"/>
</dbReference>
<dbReference type="InterPro" id="IPR004014">
    <property type="entry name" value="ATPase_P-typ_cation-transptr_N"/>
</dbReference>
<evidence type="ECO:0000256" key="11">
    <source>
        <dbReference type="ARBA" id="ARBA00022989"/>
    </source>
</evidence>
<dbReference type="SFLD" id="SFLDG00002">
    <property type="entry name" value="C1.7:_P-type_atpase_like"/>
    <property type="match status" value="1"/>
</dbReference>
<organism evidence="18 19">
    <name type="scientific">Rozella allomycis (strain CSF55)</name>
    <dbReference type="NCBI Taxonomy" id="988480"/>
    <lineage>
        <taxon>Eukaryota</taxon>
        <taxon>Fungi</taxon>
        <taxon>Fungi incertae sedis</taxon>
        <taxon>Cryptomycota</taxon>
        <taxon>Cryptomycota incertae sedis</taxon>
        <taxon>Rozella</taxon>
    </lineage>
</organism>
<feature type="domain" description="Cation-transporting P-type ATPase N-terminal" evidence="17">
    <location>
        <begin position="3"/>
        <end position="77"/>
    </location>
</feature>
<comment type="subcellular location">
    <subcellularLocation>
        <location evidence="1 16">Membrane</location>
        <topology evidence="1 16">Multi-pass membrane protein</topology>
    </subcellularLocation>
</comment>
<dbReference type="InterPro" id="IPR023298">
    <property type="entry name" value="ATPase_P-typ_TM_dom_sf"/>
</dbReference>
<dbReference type="OMA" id="PLWNNMM"/>
<evidence type="ECO:0000313" key="18">
    <source>
        <dbReference type="EMBL" id="EPZ34186.1"/>
    </source>
</evidence>
<evidence type="ECO:0000256" key="4">
    <source>
        <dbReference type="ARBA" id="ARBA00022568"/>
    </source>
</evidence>
<dbReference type="InterPro" id="IPR044492">
    <property type="entry name" value="P_typ_ATPase_HD_dom"/>
</dbReference>
<evidence type="ECO:0000256" key="8">
    <source>
        <dbReference type="ARBA" id="ARBA00022840"/>
    </source>
</evidence>
<sequence>MDCSYTQPTESVLSYFHVRVEEGLSEKQVLENRERYGRNELAHEEGTPLWKLVLEQFEDELVRVLLAAAAVSFAMAMAEEAEDRFHALVEPFVILLILICNAVVGVVQESNAEKAIEALKKYAPDSAKVRRGGLLEKIATEELVPGDIVEVSVGDKIPADMRIVEIKSSAFKVDQAILTGESVSVPKGVEEVREENAVIQEQVNMMFSGTTVTFGKAVGVVVKTGMNTCIGCIQQDISMQINEKTPLKRKLDEFGDSLAKVISVICILVWVINIGHFNDAVHGGFLKGAVYYFKIAVALAVAAIPEGLAVVITTCLALGTRAMAKKNAIVRSLPSVETLGCTSVICSDKTGTLTTNQMCVTRMMIVDEDDKFKEYKISGTSYSVKGEIEVVGGKEEYRMNEAIKEIAEICTMCNDSSVVYEEESGMYRAIGEPTEAALRVLVEKIKSESEKVNGSVSLEEDENEKIKIMRSYYENKFKKLITLDFDRDRKSMSVFVEEKKKKKKYILVKGAPESILERSSFYRTRDGETIKMSREMKERIMNKVFEYGDKEALRVLALGCVDEPSSFEDYDFEDSSKFVKYETRITFVGLIGMMDPPRPEVKESIKKCYSAGIRVIVITGDNKNTAESICKQIGIIKEREENVCYTGKEFDLMSLEEQEEIMKTAKLFSRTEPSHKLKIVELLQQMGHVVAMTGDGVNDAPALKKADIGVSMGSGTDVAKLASDMVLSDDNFSSIVSAVEQGRSIYANTKQFIRYLISSNIGEVVSIFLTVLLSLPEALIPVQLLWVNLVTDGLPATALGFNPPDHDIMKQPPRNANEPIVGRWLFIRYCIIGFYVGVATIAGYVWHYLFNPNGPLISWSDLTSHHSCSLSSAGCSIFQGFHSTKASTMSLSVLVTIEMFNALNSLSENESLLTLPFWSNLYLLLAICLSMLLHFAILYIPWLASLFSISSLDYNEWYAVILISAPVILIDEILKFFSRIKSSKIKQD</sequence>
<reference evidence="18 19" key="1">
    <citation type="journal article" date="2013" name="Curr. Biol.">
        <title>Shared signatures of parasitism and phylogenomics unite Cryptomycota and microsporidia.</title>
        <authorList>
            <person name="James T.Y."/>
            <person name="Pelin A."/>
            <person name="Bonen L."/>
            <person name="Ahrendt S."/>
            <person name="Sain D."/>
            <person name="Corradi N."/>
            <person name="Stajich J.E."/>
        </authorList>
    </citation>
    <scope>NUCLEOTIDE SEQUENCE [LARGE SCALE GENOMIC DNA]</scope>
    <source>
        <strain evidence="18 19">CSF55</strain>
    </source>
</reference>
<dbReference type="SUPFAM" id="SSF56784">
    <property type="entry name" value="HAD-like"/>
    <property type="match status" value="1"/>
</dbReference>
<dbReference type="EC" id="7.2.2.10" evidence="16"/>
<evidence type="ECO:0000256" key="6">
    <source>
        <dbReference type="ARBA" id="ARBA00022741"/>
    </source>
</evidence>
<dbReference type="Gene3D" id="3.40.1110.10">
    <property type="entry name" value="Calcium-transporting ATPase, cytoplasmic domain N"/>
    <property type="match status" value="1"/>
</dbReference>
<comment type="catalytic activity">
    <reaction evidence="15 16">
        <text>Ca(2+)(in) + ATP + H2O = Ca(2+)(out) + ADP + phosphate + H(+)</text>
        <dbReference type="Rhea" id="RHEA:18105"/>
        <dbReference type="ChEBI" id="CHEBI:15377"/>
        <dbReference type="ChEBI" id="CHEBI:15378"/>
        <dbReference type="ChEBI" id="CHEBI:29108"/>
        <dbReference type="ChEBI" id="CHEBI:30616"/>
        <dbReference type="ChEBI" id="CHEBI:43474"/>
        <dbReference type="ChEBI" id="CHEBI:456216"/>
        <dbReference type="EC" id="7.2.2.10"/>
    </reaction>
</comment>
<keyword evidence="3" id="KW-0597">Phosphoprotein</keyword>
<dbReference type="AlphaFoldDB" id="A0A075AV51"/>
<dbReference type="FunFam" id="1.20.1110.10:FF:000065">
    <property type="entry name" value="Sarcoplasmic/endoplasmic reticulum calcium ATPase 1"/>
    <property type="match status" value="1"/>
</dbReference>
<dbReference type="Pfam" id="PF00689">
    <property type="entry name" value="Cation_ATPase_C"/>
    <property type="match status" value="1"/>
</dbReference>
<dbReference type="Gene3D" id="2.70.150.10">
    <property type="entry name" value="Calcium-transporting ATPase, cytoplasmic transduction domain A"/>
    <property type="match status" value="1"/>
</dbReference>
<dbReference type="FunFam" id="2.70.150.10:FF:000014">
    <property type="entry name" value="Calcium-transporting ATPase, putative"/>
    <property type="match status" value="1"/>
</dbReference>
<keyword evidence="19" id="KW-1185">Reference proteome</keyword>
<evidence type="ECO:0000256" key="16">
    <source>
        <dbReference type="RuleBase" id="RU361146"/>
    </source>
</evidence>
<feature type="transmembrane region" description="Helical" evidence="16">
    <location>
        <begin position="289"/>
        <end position="318"/>
    </location>
</feature>
<dbReference type="GO" id="GO:0005388">
    <property type="term" value="F:P-type calcium transporter activity"/>
    <property type="evidence" value="ECO:0007669"/>
    <property type="project" value="UniProtKB-EC"/>
</dbReference>
<feature type="transmembrane region" description="Helical" evidence="16">
    <location>
        <begin position="826"/>
        <end position="850"/>
    </location>
</feature>
<evidence type="ECO:0000313" key="19">
    <source>
        <dbReference type="Proteomes" id="UP000030755"/>
    </source>
</evidence>
<dbReference type="SFLD" id="SFLDS00003">
    <property type="entry name" value="Haloacid_Dehalogenase"/>
    <property type="match status" value="1"/>
</dbReference>
<evidence type="ECO:0000256" key="7">
    <source>
        <dbReference type="ARBA" id="ARBA00022837"/>
    </source>
</evidence>